<organism evidence="1">
    <name type="scientific">marine sediment metagenome</name>
    <dbReference type="NCBI Taxonomy" id="412755"/>
    <lineage>
        <taxon>unclassified sequences</taxon>
        <taxon>metagenomes</taxon>
        <taxon>ecological metagenomes</taxon>
    </lineage>
</organism>
<sequence>MEVILIISLSLYNQYNYTYILMADITEEQKQASRFAKAMS</sequence>
<evidence type="ECO:0000313" key="1">
    <source>
        <dbReference type="EMBL" id="GAH06633.1"/>
    </source>
</evidence>
<comment type="caution">
    <text evidence="1">The sequence shown here is derived from an EMBL/GenBank/DDBJ whole genome shotgun (WGS) entry which is preliminary data.</text>
</comment>
<dbReference type="AlphaFoldDB" id="X1ED92"/>
<protein>
    <submittedName>
        <fullName evidence="1">Uncharacterized protein</fullName>
    </submittedName>
</protein>
<accession>X1ED92</accession>
<proteinExistence type="predicted"/>
<name>X1ED92_9ZZZZ</name>
<dbReference type="EMBL" id="BART01033338">
    <property type="protein sequence ID" value="GAH06633.1"/>
    <property type="molecule type" value="Genomic_DNA"/>
</dbReference>
<gene>
    <name evidence="1" type="ORF">S01H4_57334</name>
</gene>
<feature type="non-terminal residue" evidence="1">
    <location>
        <position position="40"/>
    </location>
</feature>
<reference evidence="1" key="1">
    <citation type="journal article" date="2014" name="Front. Microbiol.">
        <title>High frequency of phylogenetically diverse reductive dehalogenase-homologous genes in deep subseafloor sedimentary metagenomes.</title>
        <authorList>
            <person name="Kawai M."/>
            <person name="Futagami T."/>
            <person name="Toyoda A."/>
            <person name="Takaki Y."/>
            <person name="Nishi S."/>
            <person name="Hori S."/>
            <person name="Arai W."/>
            <person name="Tsubouchi T."/>
            <person name="Morono Y."/>
            <person name="Uchiyama I."/>
            <person name="Ito T."/>
            <person name="Fujiyama A."/>
            <person name="Inagaki F."/>
            <person name="Takami H."/>
        </authorList>
    </citation>
    <scope>NUCLEOTIDE SEQUENCE</scope>
    <source>
        <strain evidence="1">Expedition CK06-06</strain>
    </source>
</reference>